<sequence>MNKNNNLKIISDELMPVNMLWIGGPLSPIEQLSALSFKAAGHRVVLHTYDGAFNAPDSIELVDAASTMDFALVQSLRERRSSSYALASDYFRCALQAQNAGLWADMDMICVKPIHKRKQAIMGFERPDSINCAILHLDSELPIIGELLGIFQEGYIPPWVDPKIARKRRLKRWLPNRRIRPAIMPWGTYGPQALTNLARKHGIINQAERKPVFYPLDQHRAHDMFDANISLESIIQEGTLAVHLWNESLKQLGLKETQPPRNSPLGKLMKRYGL</sequence>
<keyword evidence="2" id="KW-1185">Reference proteome</keyword>
<dbReference type="EMBL" id="FNSL01000001">
    <property type="protein sequence ID" value="SEB41652.1"/>
    <property type="molecule type" value="Genomic_DNA"/>
</dbReference>
<dbReference type="Gene3D" id="3.90.550.20">
    <property type="match status" value="1"/>
</dbReference>
<dbReference type="PANTHER" id="PTHR12042:SF21">
    <property type="entry name" value="ALPHA1,4-GALACTOSYLTRANSFERASE 1-RELATED"/>
    <property type="match status" value="1"/>
</dbReference>
<organism evidence="1 2">
    <name type="scientific">Nitratireductor aquibiodomus</name>
    <dbReference type="NCBI Taxonomy" id="204799"/>
    <lineage>
        <taxon>Bacteria</taxon>
        <taxon>Pseudomonadati</taxon>
        <taxon>Pseudomonadota</taxon>
        <taxon>Alphaproteobacteria</taxon>
        <taxon>Hyphomicrobiales</taxon>
        <taxon>Phyllobacteriaceae</taxon>
        <taxon>Nitratireductor</taxon>
    </lineage>
</organism>
<dbReference type="GO" id="GO:0016758">
    <property type="term" value="F:hexosyltransferase activity"/>
    <property type="evidence" value="ECO:0007669"/>
    <property type="project" value="TreeGrafter"/>
</dbReference>
<evidence type="ECO:0000313" key="1">
    <source>
        <dbReference type="EMBL" id="SEB41652.1"/>
    </source>
</evidence>
<accession>A0A1H4J7U2</accession>
<name>A0A1H4J7U2_9HYPH</name>
<dbReference type="Proteomes" id="UP000199064">
    <property type="component" value="Unassembled WGS sequence"/>
</dbReference>
<protein>
    <recommendedName>
        <fullName evidence="3">Alpha 1,4-glycosyltransferase conserved region</fullName>
    </recommendedName>
</protein>
<dbReference type="GO" id="GO:0016020">
    <property type="term" value="C:membrane"/>
    <property type="evidence" value="ECO:0007669"/>
    <property type="project" value="GOC"/>
</dbReference>
<gene>
    <name evidence="1" type="ORF">SAMN05216452_1036</name>
</gene>
<dbReference type="GO" id="GO:0006688">
    <property type="term" value="P:glycosphingolipid biosynthetic process"/>
    <property type="evidence" value="ECO:0007669"/>
    <property type="project" value="TreeGrafter"/>
</dbReference>
<evidence type="ECO:0000313" key="2">
    <source>
        <dbReference type="Proteomes" id="UP000199064"/>
    </source>
</evidence>
<reference evidence="2" key="1">
    <citation type="submission" date="2016-10" db="EMBL/GenBank/DDBJ databases">
        <authorList>
            <person name="Varghese N."/>
            <person name="Submissions S."/>
        </authorList>
    </citation>
    <scope>NUCLEOTIDE SEQUENCE [LARGE SCALE GENOMIC DNA]</scope>
    <source>
        <strain evidence="2">ES.061</strain>
    </source>
</reference>
<dbReference type="AlphaFoldDB" id="A0A1H4J7U2"/>
<proteinExistence type="predicted"/>
<dbReference type="RefSeq" id="WP_143038417.1">
    <property type="nucleotide sequence ID" value="NZ_FNSL01000001.1"/>
</dbReference>
<dbReference type="PANTHER" id="PTHR12042">
    <property type="entry name" value="LACTOSYLCERAMIDE 4-ALPHA-GALACTOSYLTRANSFERASE ALPHA- 1,4-GALACTOSYLTRANSFERASE"/>
    <property type="match status" value="1"/>
</dbReference>
<dbReference type="InterPro" id="IPR029044">
    <property type="entry name" value="Nucleotide-diphossugar_trans"/>
</dbReference>
<evidence type="ECO:0008006" key="3">
    <source>
        <dbReference type="Google" id="ProtNLM"/>
    </source>
</evidence>
<dbReference type="SUPFAM" id="SSF53448">
    <property type="entry name" value="Nucleotide-diphospho-sugar transferases"/>
    <property type="match status" value="1"/>
</dbReference>
<dbReference type="InterPro" id="IPR051981">
    <property type="entry name" value="Glycosyltransf_32"/>
</dbReference>